<feature type="compositionally biased region" description="Acidic residues" evidence="2">
    <location>
        <begin position="145"/>
        <end position="161"/>
    </location>
</feature>
<protein>
    <submittedName>
        <fullName evidence="4">Similar to Saccharomyces cerevisiae YPL249C GYP5 GTPase- activating protein (GAP) for yeast Rab family members</fullName>
    </submittedName>
</protein>
<feature type="compositionally biased region" description="Acidic residues" evidence="2">
    <location>
        <begin position="38"/>
        <end position="56"/>
    </location>
</feature>
<dbReference type="PANTHER" id="PTHR47219:SF9">
    <property type="entry name" value="GTPASE ACTIVATING PROTEIN AND CENTROSOME-ASSOCIATED, ISOFORM B"/>
    <property type="match status" value="1"/>
</dbReference>
<gene>
    <name evidence="4" type="ORF">KABA2_04S03586</name>
</gene>
<dbReference type="InterPro" id="IPR000195">
    <property type="entry name" value="Rab-GAP-TBC_dom"/>
</dbReference>
<feature type="compositionally biased region" description="Basic residues" evidence="2">
    <location>
        <begin position="1"/>
        <end position="17"/>
    </location>
</feature>
<evidence type="ECO:0000313" key="5">
    <source>
        <dbReference type="Proteomes" id="UP000644660"/>
    </source>
</evidence>
<feature type="compositionally biased region" description="Acidic residues" evidence="2">
    <location>
        <begin position="224"/>
        <end position="237"/>
    </location>
</feature>
<dbReference type="AlphaFoldDB" id="A0A8H2VEW9"/>
<name>A0A8H2VEW9_9SACH</name>
<proteinExistence type="predicted"/>
<feature type="domain" description="Rab-GAP TBC" evidence="3">
    <location>
        <begin position="388"/>
        <end position="568"/>
    </location>
</feature>
<dbReference type="Proteomes" id="UP000644660">
    <property type="component" value="Unassembled WGS sequence"/>
</dbReference>
<keyword evidence="1" id="KW-0175">Coiled coil</keyword>
<dbReference type="GO" id="GO:0005096">
    <property type="term" value="F:GTPase activator activity"/>
    <property type="evidence" value="ECO:0007669"/>
    <property type="project" value="TreeGrafter"/>
</dbReference>
<dbReference type="Pfam" id="PF23436">
    <property type="entry name" value="RabGap-TBC_2"/>
    <property type="match status" value="1"/>
</dbReference>
<evidence type="ECO:0000256" key="1">
    <source>
        <dbReference type="SAM" id="Coils"/>
    </source>
</evidence>
<dbReference type="PROSITE" id="PS50086">
    <property type="entry name" value="TBC_RABGAP"/>
    <property type="match status" value="1"/>
</dbReference>
<feature type="coiled-coil region" evidence="1">
    <location>
        <begin position="685"/>
        <end position="726"/>
    </location>
</feature>
<feature type="compositionally biased region" description="Basic and acidic residues" evidence="2">
    <location>
        <begin position="238"/>
        <end position="253"/>
    </location>
</feature>
<dbReference type="InterPro" id="IPR050302">
    <property type="entry name" value="Rab_GAP_TBC_domain"/>
</dbReference>
<keyword evidence="5" id="KW-1185">Reference proteome</keyword>
<dbReference type="SUPFAM" id="SSF47923">
    <property type="entry name" value="Ypt/Rab-GAP domain of gyp1p"/>
    <property type="match status" value="2"/>
</dbReference>
<dbReference type="SMART" id="SM00164">
    <property type="entry name" value="TBC"/>
    <property type="match status" value="1"/>
</dbReference>
<sequence length="847" mass="95810">MARNNNKKKQRNKKNKNKMSNSQVDLNGSTENVVTDDNIVEDNSNDDNNTELEMEQPIDNKKEEGEGEGEEVVVGANQVNTDLNDAPETDLNDLPVEHKMNDEVAMGDETVNEISNVPENEKIAKEVEHNVTTETEDHFEKGSNENEEEEAEAEEEAEEEINIPGSPVIEEQTTNIENGAIEESVDTVATTPATASEDATVENNSTDLVEKESIAIQKQINENFPEEEPEFGIELDNAEDKDKEEEQMQKDVAESMDDNTIETAQQNDGTESTITSSVPVLPPRHANTESTSQAELAPPPLPARQSSVEDNASHVYNTEPLNQKSMILNRLDLTIKYLKDNDRFVDKPKGDLISPQNLKDSIWTNIINDPVQNIPISAETLENEIVKGIDPTLRPLLWKSLTLGYCRDWEPIYKALVGRTSIQNKYAIVSEIKNYQDLQENDIDSIYNAISALVSLDSTIQPTPQSIALAVAIYRVYENELDAFDVMVTLLKTYEGAALYSENSETLAMLLYQFDRLLEENCHDLYTHLIKKGLRSSMFAADWLLSSFASVLPLNYIPQILDVVILEGIPALLKFSLALMMKNEDILLQLEFDDLFFYCRKRLFEPYLLKGALTDENGTIADNEENEDANEESETSSVEHTRLVVLRNDNFDIQQFLVDAIEKTRITPELINRYSDEYVEIHRNELAQEEQFQQMRDENSKLQNEVRELERDYTSLNREHVTIANELLQNDIKIEGVTEANTRMKMEILQLRKQLDTQIQKNNSNSSVLVPSDIQKDLEMTLKKNGKVMQQNLIYQDRITTLEKLISDIKTATAEGIDYDAANGISSGAFKSPLLSGGWTGFKKVFK</sequence>
<feature type="region of interest" description="Disordered" evidence="2">
    <location>
        <begin position="1"/>
        <end position="72"/>
    </location>
</feature>
<dbReference type="GO" id="GO:0031267">
    <property type="term" value="F:small GTPase binding"/>
    <property type="evidence" value="ECO:0007669"/>
    <property type="project" value="TreeGrafter"/>
</dbReference>
<accession>A0A8H2VEW9</accession>
<evidence type="ECO:0000313" key="4">
    <source>
        <dbReference type="EMBL" id="CAB4254321.1"/>
    </source>
</evidence>
<feature type="compositionally biased region" description="Basic and acidic residues" evidence="2">
    <location>
        <begin position="119"/>
        <end position="144"/>
    </location>
</feature>
<comment type="caution">
    <text evidence="4">The sequence shown here is derived from an EMBL/GenBank/DDBJ whole genome shotgun (WGS) entry which is preliminary data.</text>
</comment>
<dbReference type="InterPro" id="IPR035969">
    <property type="entry name" value="Rab-GAP_TBC_sf"/>
</dbReference>
<feature type="region of interest" description="Disordered" evidence="2">
    <location>
        <begin position="114"/>
        <end position="306"/>
    </location>
</feature>
<dbReference type="OrthoDB" id="295078at2759"/>
<evidence type="ECO:0000259" key="3">
    <source>
        <dbReference type="PROSITE" id="PS50086"/>
    </source>
</evidence>
<evidence type="ECO:0000256" key="2">
    <source>
        <dbReference type="SAM" id="MobiDB-lite"/>
    </source>
</evidence>
<dbReference type="GeneID" id="64857310"/>
<reference evidence="4 5" key="1">
    <citation type="submission" date="2020-05" db="EMBL/GenBank/DDBJ databases">
        <authorList>
            <person name="Casaregola S."/>
            <person name="Devillers H."/>
            <person name="Grondin C."/>
        </authorList>
    </citation>
    <scope>NUCLEOTIDE SEQUENCE [LARGE SCALE GENOMIC DNA]</scope>
    <source>
        <strain evidence="4 5">CLIB 1767</strain>
    </source>
</reference>
<feature type="compositionally biased region" description="Polar residues" evidence="2">
    <location>
        <begin position="261"/>
        <end position="278"/>
    </location>
</feature>
<organism evidence="4 5">
    <name type="scientific">Maudiozyma barnettii</name>
    <dbReference type="NCBI Taxonomy" id="61262"/>
    <lineage>
        <taxon>Eukaryota</taxon>
        <taxon>Fungi</taxon>
        <taxon>Dikarya</taxon>
        <taxon>Ascomycota</taxon>
        <taxon>Saccharomycotina</taxon>
        <taxon>Saccharomycetes</taxon>
        <taxon>Saccharomycetales</taxon>
        <taxon>Saccharomycetaceae</taxon>
        <taxon>Maudiozyma</taxon>
    </lineage>
</organism>
<dbReference type="GO" id="GO:0030427">
    <property type="term" value="C:site of polarized growth"/>
    <property type="evidence" value="ECO:0007669"/>
    <property type="project" value="UniProtKB-ARBA"/>
</dbReference>
<dbReference type="EMBL" id="CAEFZW010000004">
    <property type="protein sequence ID" value="CAB4254321.1"/>
    <property type="molecule type" value="Genomic_DNA"/>
</dbReference>
<dbReference type="PANTHER" id="PTHR47219">
    <property type="entry name" value="RAB GTPASE-ACTIVATING PROTEIN 1-LIKE"/>
    <property type="match status" value="1"/>
</dbReference>
<dbReference type="Gene3D" id="1.10.472.80">
    <property type="entry name" value="Ypt/Rab-GAP domain of gyp1p, domain 3"/>
    <property type="match status" value="1"/>
</dbReference>
<feature type="compositionally biased region" description="Polar residues" evidence="2">
    <location>
        <begin position="24"/>
        <end position="35"/>
    </location>
</feature>
<dbReference type="RefSeq" id="XP_041406165.1">
    <property type="nucleotide sequence ID" value="XM_041550231.1"/>
</dbReference>